<evidence type="ECO:0000313" key="1">
    <source>
        <dbReference type="EMBL" id="MCD7472954.1"/>
    </source>
</evidence>
<dbReference type="EMBL" id="JACEIK010001895">
    <property type="protein sequence ID" value="MCD7472954.1"/>
    <property type="molecule type" value="Genomic_DNA"/>
</dbReference>
<dbReference type="Proteomes" id="UP000823775">
    <property type="component" value="Unassembled WGS sequence"/>
</dbReference>
<comment type="caution">
    <text evidence="1">The sequence shown here is derived from an EMBL/GenBank/DDBJ whole genome shotgun (WGS) entry which is preliminary data.</text>
</comment>
<organism evidence="1 2">
    <name type="scientific">Datura stramonium</name>
    <name type="common">Jimsonweed</name>
    <name type="synonym">Common thornapple</name>
    <dbReference type="NCBI Taxonomy" id="4076"/>
    <lineage>
        <taxon>Eukaryota</taxon>
        <taxon>Viridiplantae</taxon>
        <taxon>Streptophyta</taxon>
        <taxon>Embryophyta</taxon>
        <taxon>Tracheophyta</taxon>
        <taxon>Spermatophyta</taxon>
        <taxon>Magnoliopsida</taxon>
        <taxon>eudicotyledons</taxon>
        <taxon>Gunneridae</taxon>
        <taxon>Pentapetalae</taxon>
        <taxon>asterids</taxon>
        <taxon>lamiids</taxon>
        <taxon>Solanales</taxon>
        <taxon>Solanaceae</taxon>
        <taxon>Solanoideae</taxon>
        <taxon>Datureae</taxon>
        <taxon>Datura</taxon>
    </lineage>
</organism>
<reference evidence="1 2" key="1">
    <citation type="journal article" date="2021" name="BMC Genomics">
        <title>Datura genome reveals duplications of psychoactive alkaloid biosynthetic genes and high mutation rate following tissue culture.</title>
        <authorList>
            <person name="Rajewski A."/>
            <person name="Carter-House D."/>
            <person name="Stajich J."/>
            <person name="Litt A."/>
        </authorList>
    </citation>
    <scope>NUCLEOTIDE SEQUENCE [LARGE SCALE GENOMIC DNA]</scope>
    <source>
        <strain evidence="1">AR-01</strain>
    </source>
</reference>
<name>A0ABS8TPW4_DATST</name>
<evidence type="ECO:0000313" key="2">
    <source>
        <dbReference type="Proteomes" id="UP000823775"/>
    </source>
</evidence>
<gene>
    <name evidence="1" type="ORF">HAX54_014392</name>
</gene>
<accession>A0ABS8TPW4</accession>
<proteinExistence type="predicted"/>
<protein>
    <submittedName>
        <fullName evidence="1">Uncharacterized protein</fullName>
    </submittedName>
</protein>
<keyword evidence="2" id="KW-1185">Reference proteome</keyword>
<sequence length="169" mass="19296">MPSLRLIPGPQKVEKWMEDIFKIQQGDIYTGDMVTAIEETKEPDPKTDNESLDMKDVEVEFEQATSETIYVNGYHFRGNFKEDATKIKSLANHLPYQKIITGSEQILKADGEATDKIDDEVDHEDLISNGQIDSIVFGSFEAVEHLSRIEKEILVMDLRLHRKLIIKSS</sequence>